<proteinExistence type="predicted"/>
<organism evidence="6 7">
    <name type="scientific">Solirubrobacter pauli</name>
    <dbReference type="NCBI Taxonomy" id="166793"/>
    <lineage>
        <taxon>Bacteria</taxon>
        <taxon>Bacillati</taxon>
        <taxon>Actinomycetota</taxon>
        <taxon>Thermoleophilia</taxon>
        <taxon>Solirubrobacterales</taxon>
        <taxon>Solirubrobacteraceae</taxon>
        <taxon>Solirubrobacter</taxon>
    </lineage>
</organism>
<dbReference type="InterPro" id="IPR029055">
    <property type="entry name" value="Ntn_hydrolases_N"/>
</dbReference>
<evidence type="ECO:0000256" key="3">
    <source>
        <dbReference type="ARBA" id="ARBA00022813"/>
    </source>
</evidence>
<dbReference type="InterPro" id="IPR000246">
    <property type="entry name" value="Peptidase_T2"/>
</dbReference>
<accession>A0A660L3U5</accession>
<dbReference type="PANTHER" id="PTHR10188">
    <property type="entry name" value="L-ASPARAGINASE"/>
    <property type="match status" value="1"/>
</dbReference>
<evidence type="ECO:0000256" key="5">
    <source>
        <dbReference type="PIRSR" id="PIRSR600246-2"/>
    </source>
</evidence>
<feature type="binding site" evidence="5">
    <location>
        <begin position="177"/>
        <end position="180"/>
    </location>
    <ligand>
        <name>substrate</name>
    </ligand>
</feature>
<evidence type="ECO:0000256" key="2">
    <source>
        <dbReference type="ARBA" id="ARBA00022801"/>
    </source>
</evidence>
<reference evidence="6 7" key="1">
    <citation type="submission" date="2018-10" db="EMBL/GenBank/DDBJ databases">
        <title>Genomic Encyclopedia of Archaeal and Bacterial Type Strains, Phase II (KMG-II): from individual species to whole genera.</title>
        <authorList>
            <person name="Goeker M."/>
        </authorList>
    </citation>
    <scope>NUCLEOTIDE SEQUENCE [LARGE SCALE GENOMIC DNA]</scope>
    <source>
        <strain evidence="6 7">DSM 14954</strain>
    </source>
</reference>
<dbReference type="Pfam" id="PF01112">
    <property type="entry name" value="Asparaginase_2"/>
    <property type="match status" value="1"/>
</dbReference>
<gene>
    <name evidence="6" type="ORF">C8N24_5634</name>
</gene>
<dbReference type="EMBL" id="RBIL01000002">
    <property type="protein sequence ID" value="RKQ87609.1"/>
    <property type="molecule type" value="Genomic_DNA"/>
</dbReference>
<evidence type="ECO:0000256" key="4">
    <source>
        <dbReference type="PIRSR" id="PIRSR600246-1"/>
    </source>
</evidence>
<keyword evidence="3" id="KW-0068">Autocatalytic cleavage</keyword>
<dbReference type="RefSeq" id="WP_121256317.1">
    <property type="nucleotide sequence ID" value="NZ_RBIL01000002.1"/>
</dbReference>
<dbReference type="GO" id="GO:0006508">
    <property type="term" value="P:proteolysis"/>
    <property type="evidence" value="ECO:0007669"/>
    <property type="project" value="UniProtKB-KW"/>
</dbReference>
<sequence>MITIVVHGGAGSWRDGHRAEALAGVQRGVDAGHAVLDLGGDALSAVEAAVVVLEDDPIFNAGRGAVLDQRGAVLHDASLMRGADRAAGAVAALSGVRNPIRAARAVLDEGRHVLLVGAQAAAFARERGVETAPDDWFRTDARDDQRGNTVGAVALDAHGGVAAATSTGGTSGKHPGRVGDSALIGAGTWACDSTVAVSCTGDGEAIIRVALAHEIDALMRHAGLPLAAAADRALDALGPFGTAGLVAVGADGSLAAPFTTGGMPRAWRIGNQPTIAAIDA</sequence>
<dbReference type="GO" id="GO:0008233">
    <property type="term" value="F:peptidase activity"/>
    <property type="evidence" value="ECO:0007669"/>
    <property type="project" value="UniProtKB-KW"/>
</dbReference>
<evidence type="ECO:0000256" key="1">
    <source>
        <dbReference type="ARBA" id="ARBA00022670"/>
    </source>
</evidence>
<protein>
    <submittedName>
        <fullName evidence="6">Beta-aspartyl-peptidase (Threonine type)</fullName>
    </submittedName>
</protein>
<evidence type="ECO:0000313" key="7">
    <source>
        <dbReference type="Proteomes" id="UP000278962"/>
    </source>
</evidence>
<dbReference type="PANTHER" id="PTHR10188:SF6">
    <property type="entry name" value="N(4)-(BETA-N-ACETYLGLUCOSAMINYL)-L-ASPARAGINASE"/>
    <property type="match status" value="1"/>
</dbReference>
<dbReference type="GO" id="GO:0016811">
    <property type="term" value="F:hydrolase activity, acting on carbon-nitrogen (but not peptide) bonds, in linear amides"/>
    <property type="evidence" value="ECO:0007669"/>
    <property type="project" value="UniProtKB-ARBA"/>
</dbReference>
<dbReference type="AlphaFoldDB" id="A0A660L3U5"/>
<keyword evidence="7" id="KW-1185">Reference proteome</keyword>
<dbReference type="FunFam" id="3.60.20.30:FF:000001">
    <property type="entry name" value="Isoaspartyl peptidase/L-asparaginase"/>
    <property type="match status" value="1"/>
</dbReference>
<comment type="caution">
    <text evidence="6">The sequence shown here is derived from an EMBL/GenBank/DDBJ whole genome shotgun (WGS) entry which is preliminary data.</text>
</comment>
<feature type="binding site" evidence="5">
    <location>
        <begin position="200"/>
        <end position="203"/>
    </location>
    <ligand>
        <name>substrate</name>
    </ligand>
</feature>
<dbReference type="Gene3D" id="3.60.20.30">
    <property type="entry name" value="(Glycosyl)asparaginase"/>
    <property type="match status" value="1"/>
</dbReference>
<evidence type="ECO:0000313" key="6">
    <source>
        <dbReference type="EMBL" id="RKQ87609.1"/>
    </source>
</evidence>
<dbReference type="Proteomes" id="UP000278962">
    <property type="component" value="Unassembled WGS sequence"/>
</dbReference>
<keyword evidence="2" id="KW-0378">Hydrolase</keyword>
<dbReference type="SUPFAM" id="SSF56235">
    <property type="entry name" value="N-terminal nucleophile aminohydrolases (Ntn hydrolases)"/>
    <property type="match status" value="1"/>
</dbReference>
<keyword evidence="1" id="KW-0645">Protease</keyword>
<dbReference type="OrthoDB" id="9780217at2"/>
<feature type="active site" description="Nucleophile" evidence="4">
    <location>
        <position position="149"/>
    </location>
</feature>
<name>A0A660L3U5_9ACTN</name>